<organism evidence="3 4">
    <name type="scientific">Serratia nevei</name>
    <dbReference type="NCBI Taxonomy" id="2703794"/>
    <lineage>
        <taxon>Bacteria</taxon>
        <taxon>Pseudomonadati</taxon>
        <taxon>Pseudomonadota</taxon>
        <taxon>Gammaproteobacteria</taxon>
        <taxon>Enterobacterales</taxon>
        <taxon>Yersiniaceae</taxon>
        <taxon>Serratia</taxon>
    </lineage>
</organism>
<comment type="similarity">
    <text evidence="1">Belongs to the glycogen phosphorylase family.</text>
</comment>
<dbReference type="EMBL" id="JARTOI010000017">
    <property type="protein sequence ID" value="MDK5171173.1"/>
    <property type="molecule type" value="Genomic_DNA"/>
</dbReference>
<dbReference type="SUPFAM" id="SSF53756">
    <property type="entry name" value="UDP-Glycosyltransferase/glycogen phosphorylase"/>
    <property type="match status" value="1"/>
</dbReference>
<reference evidence="3" key="1">
    <citation type="submission" date="2023-01" db="EMBL/GenBank/DDBJ databases">
        <title>Genomic dissection of endemic carbapenem resistance: metallo-beta-lactamase gene dissemination through clonal, plasmid and integron transfer pathways.</title>
        <authorList>
            <person name="Macesic N."/>
        </authorList>
    </citation>
    <scope>NUCLEOTIDE SEQUENCE</scope>
    <source>
        <strain evidence="3">CPO382</strain>
    </source>
</reference>
<evidence type="ECO:0000313" key="3">
    <source>
        <dbReference type="EMBL" id="MDK5171173.1"/>
    </source>
</evidence>
<proteinExistence type="inferred from homology"/>
<comment type="caution">
    <text evidence="3">The sequence shown here is derived from an EMBL/GenBank/DDBJ whole genome shotgun (WGS) entry which is preliminary data.</text>
</comment>
<dbReference type="Gene3D" id="3.40.50.2000">
    <property type="entry name" value="Glycogen Phosphorylase B"/>
    <property type="match status" value="1"/>
</dbReference>
<dbReference type="Proteomes" id="UP001174748">
    <property type="component" value="Unassembled WGS sequence"/>
</dbReference>
<evidence type="ECO:0000313" key="4">
    <source>
        <dbReference type="Proteomes" id="UP001174748"/>
    </source>
</evidence>
<dbReference type="PANTHER" id="PTHR11468:SF3">
    <property type="entry name" value="GLYCOGEN PHOSPHORYLASE, LIVER FORM"/>
    <property type="match status" value="1"/>
</dbReference>
<accession>A0ABT7GBL9</accession>
<protein>
    <recommendedName>
        <fullName evidence="2">Glycogen phosphorylase</fullName>
    </recommendedName>
</protein>
<gene>
    <name evidence="3" type="ORF">P9921_11910</name>
</gene>
<dbReference type="InterPro" id="IPR000811">
    <property type="entry name" value="Glyco_trans_35"/>
</dbReference>
<dbReference type="RefSeq" id="WP_285091903.1">
    <property type="nucleotide sequence ID" value="NZ_JARTLS010000175.1"/>
</dbReference>
<keyword evidence="4" id="KW-1185">Reference proteome</keyword>
<evidence type="ECO:0000256" key="1">
    <source>
        <dbReference type="ARBA" id="ARBA00006047"/>
    </source>
</evidence>
<sequence>MTSEQPVATAPSVSELSAQIANNLKYQLCVALSAATESDIFNAVALTVRHYQYDDFLITQQRQRAEKKKRLYYLSMEFLLGQSLRNNLINIGLLTNMQRAVTELGFDFERIIDEEPDAALNSCAE</sequence>
<evidence type="ECO:0000256" key="2">
    <source>
        <dbReference type="ARBA" id="ARBA00071937"/>
    </source>
</evidence>
<name>A0ABT7GBL9_9GAMM</name>
<dbReference type="PANTHER" id="PTHR11468">
    <property type="entry name" value="GLYCOGEN PHOSPHORYLASE"/>
    <property type="match status" value="1"/>
</dbReference>